<feature type="transmembrane region" description="Helical" evidence="7">
    <location>
        <begin position="141"/>
        <end position="162"/>
    </location>
</feature>
<dbReference type="AlphaFoldDB" id="A0A517VAR7"/>
<evidence type="ECO:0000256" key="3">
    <source>
        <dbReference type="ARBA" id="ARBA00022448"/>
    </source>
</evidence>
<feature type="domain" description="Major facilitator superfamily (MFS) profile" evidence="8">
    <location>
        <begin position="7"/>
        <end position="418"/>
    </location>
</feature>
<reference evidence="9 10" key="1">
    <citation type="submission" date="2019-02" db="EMBL/GenBank/DDBJ databases">
        <title>Deep-cultivation of Planctomycetes and their phenomic and genomic characterization uncovers novel biology.</title>
        <authorList>
            <person name="Wiegand S."/>
            <person name="Jogler M."/>
            <person name="Boedeker C."/>
            <person name="Pinto D."/>
            <person name="Vollmers J."/>
            <person name="Rivas-Marin E."/>
            <person name="Kohn T."/>
            <person name="Peeters S.H."/>
            <person name="Heuer A."/>
            <person name="Rast P."/>
            <person name="Oberbeckmann S."/>
            <person name="Bunk B."/>
            <person name="Jeske O."/>
            <person name="Meyerdierks A."/>
            <person name="Storesund J.E."/>
            <person name="Kallscheuer N."/>
            <person name="Luecker S."/>
            <person name="Lage O.M."/>
            <person name="Pohl T."/>
            <person name="Merkel B.J."/>
            <person name="Hornburger P."/>
            <person name="Mueller R.-W."/>
            <person name="Bruemmer F."/>
            <person name="Labrenz M."/>
            <person name="Spormann A.M."/>
            <person name="Op den Camp H."/>
            <person name="Overmann J."/>
            <person name="Amann R."/>
            <person name="Jetten M.S.M."/>
            <person name="Mascher T."/>
            <person name="Medema M.H."/>
            <person name="Devos D.P."/>
            <person name="Kaster A.-K."/>
            <person name="Ovreas L."/>
            <person name="Rohde M."/>
            <person name="Galperin M.Y."/>
            <person name="Jogler C."/>
        </authorList>
    </citation>
    <scope>NUCLEOTIDE SEQUENCE [LARGE SCALE GENOMIC DNA]</scope>
    <source>
        <strain evidence="9 10">Pan161</strain>
    </source>
</reference>
<evidence type="ECO:0000256" key="1">
    <source>
        <dbReference type="ARBA" id="ARBA00004127"/>
    </source>
</evidence>
<dbReference type="GO" id="GO:0016020">
    <property type="term" value="C:membrane"/>
    <property type="evidence" value="ECO:0007669"/>
    <property type="project" value="TreeGrafter"/>
</dbReference>
<evidence type="ECO:0000313" key="10">
    <source>
        <dbReference type="Proteomes" id="UP000316855"/>
    </source>
</evidence>
<feature type="transmembrane region" description="Helical" evidence="7">
    <location>
        <begin position="213"/>
        <end position="234"/>
    </location>
</feature>
<dbReference type="OrthoDB" id="9783757at2"/>
<feature type="transmembrane region" description="Helical" evidence="7">
    <location>
        <begin position="174"/>
        <end position="193"/>
    </location>
</feature>
<keyword evidence="10" id="KW-1185">Reference proteome</keyword>
<dbReference type="KEGG" id="gax:Pan161_17330"/>
<dbReference type="PANTHER" id="PTHR23514">
    <property type="entry name" value="BYPASS OF STOP CODON PROTEIN 6"/>
    <property type="match status" value="1"/>
</dbReference>
<comment type="subcellular location">
    <subcellularLocation>
        <location evidence="1">Endomembrane system</location>
        <topology evidence="1">Multi-pass membrane protein</topology>
    </subcellularLocation>
</comment>
<name>A0A517VAR7_9PLAN</name>
<evidence type="ECO:0000256" key="2">
    <source>
        <dbReference type="ARBA" id="ARBA00008335"/>
    </source>
</evidence>
<dbReference type="RefSeq" id="WP_145225800.1">
    <property type="nucleotide sequence ID" value="NZ_CP036343.1"/>
</dbReference>
<evidence type="ECO:0000259" key="8">
    <source>
        <dbReference type="PROSITE" id="PS50850"/>
    </source>
</evidence>
<dbReference type="InterPro" id="IPR051788">
    <property type="entry name" value="MFS_Transporter"/>
</dbReference>
<dbReference type="EMBL" id="CP036343">
    <property type="protein sequence ID" value="QDT90088.1"/>
    <property type="molecule type" value="Genomic_DNA"/>
</dbReference>
<dbReference type="PANTHER" id="PTHR23514:SF3">
    <property type="entry name" value="BYPASS OF STOP CODON PROTEIN 6"/>
    <property type="match status" value="1"/>
</dbReference>
<gene>
    <name evidence="9" type="ORF">Pan161_17330</name>
</gene>
<organism evidence="9 10">
    <name type="scientific">Gimesia algae</name>
    <dbReference type="NCBI Taxonomy" id="2527971"/>
    <lineage>
        <taxon>Bacteria</taxon>
        <taxon>Pseudomonadati</taxon>
        <taxon>Planctomycetota</taxon>
        <taxon>Planctomycetia</taxon>
        <taxon>Planctomycetales</taxon>
        <taxon>Planctomycetaceae</taxon>
        <taxon>Gimesia</taxon>
    </lineage>
</organism>
<feature type="transmembrane region" description="Helical" evidence="7">
    <location>
        <begin position="107"/>
        <end position="129"/>
    </location>
</feature>
<dbReference type="GO" id="GO:0022857">
    <property type="term" value="F:transmembrane transporter activity"/>
    <property type="evidence" value="ECO:0007669"/>
    <property type="project" value="InterPro"/>
</dbReference>
<keyword evidence="5 7" id="KW-1133">Transmembrane helix</keyword>
<sequence>MNNNKPLFIASFMTLIAAGVGFAIRGGILADWGAQYGFTKFELGTITGGGLVGFGIVILLASLITDNVGYKPILLLAFILHVLSALITFAATPVFEAAGKDATYWCLYIGMFMFAVANGLCEAVINPLVATLYPHKKTHYLNILHAGWPGGLIIGGIVAAIYANMKETTEWLRWEIPMAVFLIPTLIYGFIVIKQKFPLSEAKSAGVSFGQMLMTFASPLLIFLLLLQACVGYVELGTDSWIASITESILEGQGEGQGLYLFIYASSIMFVLRFFAGPIVEKINPLGLLCISACFGAVGLYMIGTFEAAIYIWLAMTVYSLGKTFLWPTMLGVVGERFPKGGALTMGAMGGIGMLSAGLLGGPGIGYNQDYYATQKLESLSPDAYERYSAAEEKGFLFLPEIKGLNGQKVDVLKNDGEELDKAVEQLKAEGKTNENIETLNQWWQGAEEYAKEDQPEVKKAGIYGGRMALKCTALVPLFMAFGYLILVFYFYSKGGYKAEVLHGEEPVGEHYTGGVEGPVE</sequence>
<dbReference type="InterPro" id="IPR020846">
    <property type="entry name" value="MFS_dom"/>
</dbReference>
<dbReference type="Gene3D" id="1.20.1250.20">
    <property type="entry name" value="MFS general substrate transporter like domains"/>
    <property type="match status" value="2"/>
</dbReference>
<feature type="transmembrane region" description="Helical" evidence="7">
    <location>
        <begin position="73"/>
        <end position="95"/>
    </location>
</feature>
<feature type="transmembrane region" description="Helical" evidence="7">
    <location>
        <begin position="258"/>
        <end position="276"/>
    </location>
</feature>
<feature type="transmembrane region" description="Helical" evidence="7">
    <location>
        <begin position="283"/>
        <end position="304"/>
    </location>
</feature>
<dbReference type="InterPro" id="IPR011701">
    <property type="entry name" value="MFS"/>
</dbReference>
<dbReference type="PROSITE" id="PS50850">
    <property type="entry name" value="MFS"/>
    <property type="match status" value="1"/>
</dbReference>
<dbReference type="GO" id="GO:0012505">
    <property type="term" value="C:endomembrane system"/>
    <property type="evidence" value="ECO:0007669"/>
    <property type="project" value="UniProtKB-SubCell"/>
</dbReference>
<evidence type="ECO:0000256" key="6">
    <source>
        <dbReference type="ARBA" id="ARBA00023136"/>
    </source>
</evidence>
<protein>
    <submittedName>
        <fullName evidence="9">Major Facilitator Superfamily protein</fullName>
    </submittedName>
</protein>
<proteinExistence type="inferred from homology"/>
<keyword evidence="6 7" id="KW-0472">Membrane</keyword>
<dbReference type="InterPro" id="IPR036259">
    <property type="entry name" value="MFS_trans_sf"/>
</dbReference>
<keyword evidence="3" id="KW-0813">Transport</keyword>
<feature type="transmembrane region" description="Helical" evidence="7">
    <location>
        <begin position="469"/>
        <end position="492"/>
    </location>
</feature>
<evidence type="ECO:0000256" key="7">
    <source>
        <dbReference type="SAM" id="Phobius"/>
    </source>
</evidence>
<evidence type="ECO:0000256" key="4">
    <source>
        <dbReference type="ARBA" id="ARBA00022692"/>
    </source>
</evidence>
<dbReference type="CDD" id="cd06174">
    <property type="entry name" value="MFS"/>
    <property type="match status" value="1"/>
</dbReference>
<feature type="transmembrane region" description="Helical" evidence="7">
    <location>
        <begin position="43"/>
        <end position="61"/>
    </location>
</feature>
<dbReference type="Proteomes" id="UP000316855">
    <property type="component" value="Chromosome"/>
</dbReference>
<dbReference type="SUPFAM" id="SSF103473">
    <property type="entry name" value="MFS general substrate transporter"/>
    <property type="match status" value="1"/>
</dbReference>
<evidence type="ECO:0000256" key="5">
    <source>
        <dbReference type="ARBA" id="ARBA00022989"/>
    </source>
</evidence>
<keyword evidence="4 7" id="KW-0812">Transmembrane</keyword>
<evidence type="ECO:0000313" key="9">
    <source>
        <dbReference type="EMBL" id="QDT90088.1"/>
    </source>
</evidence>
<accession>A0A517VAR7</accession>
<dbReference type="Pfam" id="PF07690">
    <property type="entry name" value="MFS_1"/>
    <property type="match status" value="1"/>
</dbReference>
<comment type="similarity">
    <text evidence="2">Belongs to the major facilitator superfamily.</text>
</comment>